<comment type="similarity">
    <text evidence="3">Belongs to the UbiH/COQ6 family.</text>
</comment>
<dbReference type="InterPro" id="IPR010971">
    <property type="entry name" value="UbiH/COQ6"/>
</dbReference>
<evidence type="ECO:0000256" key="4">
    <source>
        <dbReference type="ARBA" id="ARBA00022630"/>
    </source>
</evidence>
<dbReference type="Pfam" id="PF01494">
    <property type="entry name" value="FAD_binding_3"/>
    <property type="match status" value="1"/>
</dbReference>
<name>G2KQP2_MICAA</name>
<organism evidence="9 10">
    <name type="scientific">Micavibrio aeruginosavorus (strain ARL-13)</name>
    <dbReference type="NCBI Taxonomy" id="856793"/>
    <lineage>
        <taxon>Bacteria</taxon>
        <taxon>Pseudomonadati</taxon>
        <taxon>Bdellovibrionota</taxon>
        <taxon>Bdellovibrionia</taxon>
        <taxon>Bdellovibrionales</taxon>
        <taxon>Pseudobdellovibrionaceae</taxon>
        <taxon>Micavibrio</taxon>
    </lineage>
</organism>
<evidence type="ECO:0000256" key="7">
    <source>
        <dbReference type="ARBA" id="ARBA00023033"/>
    </source>
</evidence>
<dbReference type="NCBIfam" id="TIGR01988">
    <property type="entry name" value="Ubi-OHases"/>
    <property type="match status" value="1"/>
</dbReference>
<evidence type="ECO:0000256" key="2">
    <source>
        <dbReference type="ARBA" id="ARBA00004749"/>
    </source>
</evidence>
<dbReference type="GO" id="GO:0016705">
    <property type="term" value="F:oxidoreductase activity, acting on paired donors, with incorporation or reduction of molecular oxygen"/>
    <property type="evidence" value="ECO:0007669"/>
    <property type="project" value="InterPro"/>
</dbReference>
<dbReference type="InterPro" id="IPR036188">
    <property type="entry name" value="FAD/NAD-bd_sf"/>
</dbReference>
<dbReference type="OrthoDB" id="9796623at2"/>
<dbReference type="InterPro" id="IPR051205">
    <property type="entry name" value="UbiH/COQ6_monooxygenase"/>
</dbReference>
<dbReference type="eggNOG" id="COG0654">
    <property type="taxonomic scope" value="Bacteria"/>
</dbReference>
<dbReference type="HOGENOM" id="CLU_009665_8_1_5"/>
<sequence>MTTKRQAPIKSKTFDVVISGAGVPGLALAALLGRAGLTVAVIDPAPIPAPDDVTDNARTAALMHASVNVLRATGAWDEVARYGAALETLRIVEDSTGKKDRAVTVDFHASDIDLPWFGINMPNDRLRAALGVACHAVPNITFFIPARVADYGADDTGVSIALDDKTQLRARLLIGADGRNSNIRTIAGIECDEFDPGQSAITCLVQHTRPHGHVSTEHHRPGGPFTTVPLPGAHHSSIVWVEYANDADAFMRMRKNEFQQALQDRAGSALGTVTLDSDPTCWPLKIMRAQKLTAPRMALMAEAAHVLHPMGAQGLNLSLRDCAVLAEVIVDAARVGVDIGSRSVLDTYESRRRPDIMTRVAATTGLNKMVSNDFSILRYLRRAGLKTVDSITPLKKFAMNEGVMPGYDDSRLARGENL</sequence>
<evidence type="ECO:0000313" key="9">
    <source>
        <dbReference type="EMBL" id="AEP09970.1"/>
    </source>
</evidence>
<dbReference type="PRINTS" id="PR00420">
    <property type="entry name" value="RNGMNOXGNASE"/>
</dbReference>
<evidence type="ECO:0000313" key="10">
    <source>
        <dbReference type="Proteomes" id="UP000009286"/>
    </source>
</evidence>
<comment type="pathway">
    <text evidence="2">Cofactor biosynthesis; ubiquinone biosynthesis.</text>
</comment>
<accession>G2KQP2</accession>
<dbReference type="SUPFAM" id="SSF51905">
    <property type="entry name" value="FAD/NAD(P)-binding domain"/>
    <property type="match status" value="1"/>
</dbReference>
<dbReference type="InterPro" id="IPR002938">
    <property type="entry name" value="FAD-bd"/>
</dbReference>
<keyword evidence="10" id="KW-1185">Reference proteome</keyword>
<keyword evidence="4" id="KW-0285">Flavoprotein</keyword>
<dbReference type="EC" id="1.14.13.-" evidence="9"/>
<reference evidence="9 10" key="1">
    <citation type="journal article" date="2011" name="BMC Genomics">
        <title>Genomic insights into an obligate epibiotic bacterial predator: Micavibrio aeruginosavorus ARL-13.</title>
        <authorList>
            <person name="Wang Z."/>
            <person name="Kadouri D."/>
            <person name="Wu M."/>
        </authorList>
    </citation>
    <scope>NUCLEOTIDE SEQUENCE [LARGE SCALE GENOMIC DNA]</scope>
    <source>
        <strain evidence="9 10">ARL-13</strain>
    </source>
</reference>
<gene>
    <name evidence="9" type="ordered locus">MICA_1657</name>
</gene>
<feature type="domain" description="FAD-binding" evidence="8">
    <location>
        <begin position="14"/>
        <end position="357"/>
    </location>
</feature>
<evidence type="ECO:0000259" key="8">
    <source>
        <dbReference type="Pfam" id="PF01494"/>
    </source>
</evidence>
<keyword evidence="6 9" id="KW-0560">Oxidoreductase</keyword>
<dbReference type="PANTHER" id="PTHR43876:SF7">
    <property type="entry name" value="UBIQUINONE BIOSYNTHESIS MONOOXYGENASE COQ6, MITOCHONDRIAL"/>
    <property type="match status" value="1"/>
</dbReference>
<evidence type="ECO:0000256" key="1">
    <source>
        <dbReference type="ARBA" id="ARBA00001974"/>
    </source>
</evidence>
<keyword evidence="7" id="KW-0503">Monooxygenase</keyword>
<comment type="cofactor">
    <cofactor evidence="1">
        <name>FAD</name>
        <dbReference type="ChEBI" id="CHEBI:57692"/>
    </cofactor>
</comment>
<keyword evidence="9" id="KW-0830">Ubiquinone</keyword>
<dbReference type="RefSeq" id="WP_014103193.1">
    <property type="nucleotide sequence ID" value="NC_016026.1"/>
</dbReference>
<dbReference type="GO" id="GO:0071949">
    <property type="term" value="F:FAD binding"/>
    <property type="evidence" value="ECO:0007669"/>
    <property type="project" value="InterPro"/>
</dbReference>
<dbReference type="AlphaFoldDB" id="G2KQP2"/>
<dbReference type="Gene3D" id="3.50.50.60">
    <property type="entry name" value="FAD/NAD(P)-binding domain"/>
    <property type="match status" value="2"/>
</dbReference>
<dbReference type="Proteomes" id="UP000009286">
    <property type="component" value="Chromosome"/>
</dbReference>
<evidence type="ECO:0000256" key="6">
    <source>
        <dbReference type="ARBA" id="ARBA00023002"/>
    </source>
</evidence>
<dbReference type="GO" id="GO:0006744">
    <property type="term" value="P:ubiquinone biosynthetic process"/>
    <property type="evidence" value="ECO:0007669"/>
    <property type="project" value="UniProtKB-UniPathway"/>
</dbReference>
<dbReference type="EMBL" id="CP002382">
    <property type="protein sequence ID" value="AEP09970.1"/>
    <property type="molecule type" value="Genomic_DNA"/>
</dbReference>
<dbReference type="KEGG" id="mai:MICA_1657"/>
<dbReference type="PANTHER" id="PTHR43876">
    <property type="entry name" value="UBIQUINONE BIOSYNTHESIS MONOOXYGENASE COQ6, MITOCHONDRIAL"/>
    <property type="match status" value="1"/>
</dbReference>
<dbReference type="GO" id="GO:0004497">
    <property type="term" value="F:monooxygenase activity"/>
    <property type="evidence" value="ECO:0007669"/>
    <property type="project" value="UniProtKB-KW"/>
</dbReference>
<keyword evidence="5" id="KW-0274">FAD</keyword>
<proteinExistence type="inferred from homology"/>
<evidence type="ECO:0000256" key="3">
    <source>
        <dbReference type="ARBA" id="ARBA00005349"/>
    </source>
</evidence>
<evidence type="ECO:0000256" key="5">
    <source>
        <dbReference type="ARBA" id="ARBA00022827"/>
    </source>
</evidence>
<dbReference type="STRING" id="856793.MICA_1657"/>
<protein>
    <submittedName>
        <fullName evidence="9">Ubiquinone biosynthesis hydroxylase, UbiH/UbiF/VisC/COQ6 family protein</fullName>
        <ecNumber evidence="9">1.14.13.-</ecNumber>
    </submittedName>
</protein>
<dbReference type="UniPathway" id="UPA00232"/>